<name>A0A5S3PQH8_9FLAO</name>
<keyword evidence="3" id="KW-1185">Reference proteome</keyword>
<protein>
    <submittedName>
        <fullName evidence="2">Peroxiredoxin family protein</fullName>
    </submittedName>
</protein>
<dbReference type="InterPro" id="IPR000866">
    <property type="entry name" value="AhpC/TSA"/>
</dbReference>
<sequence length="466" mass="54473">MQKHLLYLFILVLAGCSQEKKKSPNVFFAGEIVNPTSNQVFLYKGNVILDSAKLNENNRFTFKLPSVEEGLHHFEHGEGLKRELQYVFFEKGDSIQIRLNTIDFDESLVFSGEGAEINNFLLDLFLVNEEEEKLILSTYFKMEPEEFNKRIEELRSEKLKSLDQLISETGLSVAEKKIAEVTINYTFFNYKEKYPFEHRKKTGKKTLHALPEGFYAYRNNVSFNSKDLNYFKPYYDFMKSHLNNLSYMGCAEKCGVENEKITNHLHFNRHKLTLIDSLVEESELKDNLFRNVAFDYLLMAQDTESNNEIFIQDFHLRSANNRHIQEISDLYEGIRNIQPRKKIPNVLVTDVDGNKISLQEIAKDKKVVFYFWTGANKRYFKDIHKRVNQLSSAKKEYTFVGINHNTDDTTWKGMIEQTQLNPSNQYKAVNFEELTRALVIYPPNKCIITEDAKIVDAFTTMWASNF</sequence>
<dbReference type="InterPro" id="IPR036249">
    <property type="entry name" value="Thioredoxin-like_sf"/>
</dbReference>
<reference evidence="2 3" key="1">
    <citation type="submission" date="2019-05" db="EMBL/GenBank/DDBJ databases">
        <authorList>
            <person name="Zhang J.-Y."/>
            <person name="Feg X."/>
            <person name="Du Z.-J."/>
        </authorList>
    </citation>
    <scope>NUCLEOTIDE SEQUENCE [LARGE SCALE GENOMIC DNA]</scope>
    <source>
        <strain evidence="2 3">RZ26</strain>
    </source>
</reference>
<dbReference type="AlphaFoldDB" id="A0A5S3PQH8"/>
<organism evidence="2 3">
    <name type="scientific">Maribacter algarum</name>
    <name type="common">ex Zhang et al. 2020</name>
    <dbReference type="NCBI Taxonomy" id="2578118"/>
    <lineage>
        <taxon>Bacteria</taxon>
        <taxon>Pseudomonadati</taxon>
        <taxon>Bacteroidota</taxon>
        <taxon>Flavobacteriia</taxon>
        <taxon>Flavobacteriales</taxon>
        <taxon>Flavobacteriaceae</taxon>
        <taxon>Maribacter</taxon>
    </lineage>
</organism>
<dbReference type="SUPFAM" id="SSF52833">
    <property type="entry name" value="Thioredoxin-like"/>
    <property type="match status" value="1"/>
</dbReference>
<gene>
    <name evidence="2" type="ORF">FEE95_10640</name>
</gene>
<dbReference type="Proteomes" id="UP000310314">
    <property type="component" value="Unassembled WGS sequence"/>
</dbReference>
<dbReference type="EMBL" id="VATY01000002">
    <property type="protein sequence ID" value="TMM56944.1"/>
    <property type="molecule type" value="Genomic_DNA"/>
</dbReference>
<dbReference type="GO" id="GO:0016491">
    <property type="term" value="F:oxidoreductase activity"/>
    <property type="evidence" value="ECO:0007669"/>
    <property type="project" value="InterPro"/>
</dbReference>
<dbReference type="GO" id="GO:0016209">
    <property type="term" value="F:antioxidant activity"/>
    <property type="evidence" value="ECO:0007669"/>
    <property type="project" value="InterPro"/>
</dbReference>
<proteinExistence type="predicted"/>
<evidence type="ECO:0000313" key="2">
    <source>
        <dbReference type="EMBL" id="TMM56944.1"/>
    </source>
</evidence>
<dbReference type="PROSITE" id="PS51257">
    <property type="entry name" value="PROKAR_LIPOPROTEIN"/>
    <property type="match status" value="1"/>
</dbReference>
<comment type="caution">
    <text evidence="2">The sequence shown here is derived from an EMBL/GenBank/DDBJ whole genome shotgun (WGS) entry which is preliminary data.</text>
</comment>
<feature type="domain" description="Alkyl hydroperoxide reductase subunit C/ Thiol specific antioxidant" evidence="1">
    <location>
        <begin position="340"/>
        <end position="419"/>
    </location>
</feature>
<evidence type="ECO:0000313" key="3">
    <source>
        <dbReference type="Proteomes" id="UP000310314"/>
    </source>
</evidence>
<dbReference type="OrthoDB" id="1146847at2"/>
<evidence type="ECO:0000259" key="1">
    <source>
        <dbReference type="Pfam" id="PF00578"/>
    </source>
</evidence>
<accession>A0A5S3PQH8</accession>
<dbReference type="Gene3D" id="3.40.30.10">
    <property type="entry name" value="Glutaredoxin"/>
    <property type="match status" value="1"/>
</dbReference>
<dbReference type="RefSeq" id="WP_138657928.1">
    <property type="nucleotide sequence ID" value="NZ_VATY01000002.1"/>
</dbReference>
<dbReference type="Pfam" id="PF00578">
    <property type="entry name" value="AhpC-TSA"/>
    <property type="match status" value="1"/>
</dbReference>